<dbReference type="Gramene" id="BGIOSGA009187-TA">
    <property type="protein sequence ID" value="BGIOSGA009187-PA"/>
    <property type="gene ID" value="BGIOSGA009187"/>
</dbReference>
<protein>
    <recommendedName>
        <fullName evidence="1">Neprosin PEP catalytic domain-containing protein</fullName>
    </recommendedName>
</protein>
<dbReference type="HOGENOM" id="CLU_030538_0_1_1"/>
<dbReference type="Pfam" id="PF03080">
    <property type="entry name" value="Neprosin"/>
    <property type="match status" value="1"/>
</dbReference>
<evidence type="ECO:0000313" key="3">
    <source>
        <dbReference type="Proteomes" id="UP000007015"/>
    </source>
</evidence>
<reference evidence="2 3" key="1">
    <citation type="journal article" date="2005" name="PLoS Biol.">
        <title>The genomes of Oryza sativa: a history of duplications.</title>
        <authorList>
            <person name="Yu J."/>
            <person name="Wang J."/>
            <person name="Lin W."/>
            <person name="Li S."/>
            <person name="Li H."/>
            <person name="Zhou J."/>
            <person name="Ni P."/>
            <person name="Dong W."/>
            <person name="Hu S."/>
            <person name="Zeng C."/>
            <person name="Zhang J."/>
            <person name="Zhang Y."/>
            <person name="Li R."/>
            <person name="Xu Z."/>
            <person name="Li S."/>
            <person name="Li X."/>
            <person name="Zheng H."/>
            <person name="Cong L."/>
            <person name="Lin L."/>
            <person name="Yin J."/>
            <person name="Geng J."/>
            <person name="Li G."/>
            <person name="Shi J."/>
            <person name="Liu J."/>
            <person name="Lv H."/>
            <person name="Li J."/>
            <person name="Wang J."/>
            <person name="Deng Y."/>
            <person name="Ran L."/>
            <person name="Shi X."/>
            <person name="Wang X."/>
            <person name="Wu Q."/>
            <person name="Li C."/>
            <person name="Ren X."/>
            <person name="Wang J."/>
            <person name="Wang X."/>
            <person name="Li D."/>
            <person name="Liu D."/>
            <person name="Zhang X."/>
            <person name="Ji Z."/>
            <person name="Zhao W."/>
            <person name="Sun Y."/>
            <person name="Zhang Z."/>
            <person name="Bao J."/>
            <person name="Han Y."/>
            <person name="Dong L."/>
            <person name="Ji J."/>
            <person name="Chen P."/>
            <person name="Wu S."/>
            <person name="Liu J."/>
            <person name="Xiao Y."/>
            <person name="Bu D."/>
            <person name="Tan J."/>
            <person name="Yang L."/>
            <person name="Ye C."/>
            <person name="Zhang J."/>
            <person name="Xu J."/>
            <person name="Zhou Y."/>
            <person name="Yu Y."/>
            <person name="Zhang B."/>
            <person name="Zhuang S."/>
            <person name="Wei H."/>
            <person name="Liu B."/>
            <person name="Lei M."/>
            <person name="Yu H."/>
            <person name="Li Y."/>
            <person name="Xu H."/>
            <person name="Wei S."/>
            <person name="He X."/>
            <person name="Fang L."/>
            <person name="Zhang Z."/>
            <person name="Zhang Y."/>
            <person name="Huang X."/>
            <person name="Su Z."/>
            <person name="Tong W."/>
            <person name="Li J."/>
            <person name="Tong Z."/>
            <person name="Li S."/>
            <person name="Ye J."/>
            <person name="Wang L."/>
            <person name="Fang L."/>
            <person name="Lei T."/>
            <person name="Chen C."/>
            <person name="Chen H."/>
            <person name="Xu Z."/>
            <person name="Li H."/>
            <person name="Huang H."/>
            <person name="Zhang F."/>
            <person name="Xu H."/>
            <person name="Li N."/>
            <person name="Zhao C."/>
            <person name="Li S."/>
            <person name="Dong L."/>
            <person name="Huang Y."/>
            <person name="Li L."/>
            <person name="Xi Y."/>
            <person name="Qi Q."/>
            <person name="Li W."/>
            <person name="Zhang B."/>
            <person name="Hu W."/>
            <person name="Zhang Y."/>
            <person name="Tian X."/>
            <person name="Jiao Y."/>
            <person name="Liang X."/>
            <person name="Jin J."/>
            <person name="Gao L."/>
            <person name="Zheng W."/>
            <person name="Hao B."/>
            <person name="Liu S."/>
            <person name="Wang W."/>
            <person name="Yuan L."/>
            <person name="Cao M."/>
            <person name="McDermott J."/>
            <person name="Samudrala R."/>
            <person name="Wang J."/>
            <person name="Wong G.K."/>
            <person name="Yang H."/>
        </authorList>
    </citation>
    <scope>NUCLEOTIDE SEQUENCE [LARGE SCALE GENOMIC DNA]</scope>
    <source>
        <strain evidence="3">cv. 93-11</strain>
    </source>
</reference>
<dbReference type="InterPro" id="IPR004314">
    <property type="entry name" value="Neprosin"/>
</dbReference>
<dbReference type="InterPro" id="IPR053168">
    <property type="entry name" value="Glutamic_endopeptidase"/>
</dbReference>
<feature type="domain" description="Neprosin PEP catalytic" evidence="1">
    <location>
        <begin position="7"/>
        <end position="261"/>
    </location>
</feature>
<evidence type="ECO:0000313" key="2">
    <source>
        <dbReference type="EMBL" id="EEC74155.1"/>
    </source>
</evidence>
<evidence type="ECO:0000259" key="1">
    <source>
        <dbReference type="PROSITE" id="PS52045"/>
    </source>
</evidence>
<organism evidence="2 3">
    <name type="scientific">Oryza sativa subsp. indica</name>
    <name type="common">Rice</name>
    <dbReference type="NCBI Taxonomy" id="39946"/>
    <lineage>
        <taxon>Eukaryota</taxon>
        <taxon>Viridiplantae</taxon>
        <taxon>Streptophyta</taxon>
        <taxon>Embryophyta</taxon>
        <taxon>Tracheophyta</taxon>
        <taxon>Spermatophyta</taxon>
        <taxon>Magnoliopsida</taxon>
        <taxon>Liliopsida</taxon>
        <taxon>Poales</taxon>
        <taxon>Poaceae</taxon>
        <taxon>BOP clade</taxon>
        <taxon>Oryzoideae</taxon>
        <taxon>Oryzeae</taxon>
        <taxon>Oryzinae</taxon>
        <taxon>Oryza</taxon>
        <taxon>Oryza sativa</taxon>
    </lineage>
</organism>
<sequence>MVQGISTLASNDLQQLVAGIKYWDEIYGSQASINVYEPKVKQDSNDLSASWIQIGSVPKVGKGVGIGAGSCVYPSFSGDSFARFHISWDNEELKKNYIDHNCPGFVQVSRSVGLGGRVHPISVYNGPQYVIDVLIFKDPKTKNWWLAYGSNNTPIGYWPSSQFSSMKDKCNFAFWGGYVQGPTASSDPPQIGSGHFASEGFGKAAFVRNIQAIEDENNKLVTPSIRSAHPRADNPKLYTYDDYGLNDDGMHVYYGGPGKYS</sequence>
<dbReference type="STRING" id="39946.B8AE31"/>
<keyword evidence="3" id="KW-1185">Reference proteome</keyword>
<dbReference type="OMA" id="NYIDHNC"/>
<gene>
    <name evidence="2" type="ORF">OsI_09244</name>
</gene>
<dbReference type="PANTHER" id="PTHR31589">
    <property type="entry name" value="PROTEIN, PUTATIVE (DUF239)-RELATED-RELATED"/>
    <property type="match status" value="1"/>
</dbReference>
<dbReference type="PROSITE" id="PS52045">
    <property type="entry name" value="NEPROSIN_PEP_CD"/>
    <property type="match status" value="1"/>
</dbReference>
<dbReference type="PANTHER" id="PTHR31589:SF135">
    <property type="entry name" value="OS05G0341100 PROTEIN"/>
    <property type="match status" value="1"/>
</dbReference>
<accession>B8AE31</accession>
<dbReference type="Proteomes" id="UP000007015">
    <property type="component" value="Chromosome 2"/>
</dbReference>
<dbReference type="EMBL" id="CM000127">
    <property type="protein sequence ID" value="EEC74155.1"/>
    <property type="molecule type" value="Genomic_DNA"/>
</dbReference>
<proteinExistence type="predicted"/>
<name>B8AE31_ORYSI</name>
<dbReference type="AlphaFoldDB" id="B8AE31"/>